<dbReference type="Proteomes" id="UP001517367">
    <property type="component" value="Unassembled WGS sequence"/>
</dbReference>
<organism evidence="9 10">
    <name type="scientific">Pedobacter helvus</name>
    <dbReference type="NCBI Taxonomy" id="2563444"/>
    <lineage>
        <taxon>Bacteria</taxon>
        <taxon>Pseudomonadati</taxon>
        <taxon>Bacteroidota</taxon>
        <taxon>Sphingobacteriia</taxon>
        <taxon>Sphingobacteriales</taxon>
        <taxon>Sphingobacteriaceae</taxon>
        <taxon>Pedobacter</taxon>
    </lineage>
</organism>
<dbReference type="SUPFAM" id="SSF52402">
    <property type="entry name" value="Adenine nucleotide alpha hydrolases-like"/>
    <property type="match status" value="1"/>
</dbReference>
<evidence type="ECO:0000256" key="6">
    <source>
        <dbReference type="ARBA" id="ARBA00022962"/>
    </source>
</evidence>
<dbReference type="GO" id="GO:0004066">
    <property type="term" value="F:asparagine synthase (glutamine-hydrolyzing) activity"/>
    <property type="evidence" value="ECO:0007669"/>
    <property type="project" value="UniProtKB-EC"/>
</dbReference>
<dbReference type="InterPro" id="IPR017932">
    <property type="entry name" value="GATase_2_dom"/>
</dbReference>
<dbReference type="Gene3D" id="3.40.50.620">
    <property type="entry name" value="HUPs"/>
    <property type="match status" value="1"/>
</dbReference>
<dbReference type="Gene3D" id="3.60.20.10">
    <property type="entry name" value="Glutamine Phosphoribosylpyrophosphate, subunit 1, domain 1"/>
    <property type="match status" value="1"/>
</dbReference>
<comment type="pathway">
    <text evidence="1">Amino-acid biosynthesis; L-asparagine biosynthesis; L-asparagine from L-aspartate (L-Gln route): step 1/1.</text>
</comment>
<dbReference type="PIRSF" id="PIRSF001589">
    <property type="entry name" value="Asn_synthetase_glu-h"/>
    <property type="match status" value="1"/>
</dbReference>
<comment type="caution">
    <text evidence="9">The sequence shown here is derived from an EMBL/GenBank/DDBJ whole genome shotgun (WGS) entry which is preliminary data.</text>
</comment>
<comment type="similarity">
    <text evidence="2">Belongs to the asparagine synthetase family.</text>
</comment>
<evidence type="ECO:0000256" key="3">
    <source>
        <dbReference type="ARBA" id="ARBA00012737"/>
    </source>
</evidence>
<evidence type="ECO:0000313" key="9">
    <source>
        <dbReference type="EMBL" id="MFN0292282.1"/>
    </source>
</evidence>
<accession>A0ABW9JIP9</accession>
<protein>
    <recommendedName>
        <fullName evidence="3">asparagine synthase (glutamine-hydrolyzing)</fullName>
        <ecNumber evidence="3">6.3.5.4</ecNumber>
    </recommendedName>
</protein>
<dbReference type="NCBIfam" id="TIGR01536">
    <property type="entry name" value="asn_synth_AEB"/>
    <property type="match status" value="1"/>
</dbReference>
<reference evidence="9 10" key="1">
    <citation type="submission" date="2024-12" db="EMBL/GenBank/DDBJ databases">
        <authorList>
            <person name="Hu S."/>
        </authorList>
    </citation>
    <scope>NUCLEOTIDE SEQUENCE [LARGE SCALE GENOMIC DNA]</scope>
    <source>
        <strain evidence="9 10">P-25</strain>
    </source>
</reference>
<keyword evidence="4" id="KW-0547">Nucleotide-binding</keyword>
<dbReference type="EMBL" id="SRMP02000023">
    <property type="protein sequence ID" value="MFN0292282.1"/>
    <property type="molecule type" value="Genomic_DNA"/>
</dbReference>
<proteinExistence type="inferred from homology"/>
<dbReference type="SUPFAM" id="SSF56235">
    <property type="entry name" value="N-terminal nucleophile aminohydrolases (Ntn hydrolases)"/>
    <property type="match status" value="1"/>
</dbReference>
<name>A0ABW9JIP9_9SPHI</name>
<dbReference type="InterPro" id="IPR014729">
    <property type="entry name" value="Rossmann-like_a/b/a_fold"/>
</dbReference>
<dbReference type="CDD" id="cd01991">
    <property type="entry name" value="Asn_synthase_B_C"/>
    <property type="match status" value="1"/>
</dbReference>
<keyword evidence="6" id="KW-0315">Glutamine amidotransferase</keyword>
<dbReference type="InterPro" id="IPR033738">
    <property type="entry name" value="AsnB_N"/>
</dbReference>
<dbReference type="PANTHER" id="PTHR43284:SF1">
    <property type="entry name" value="ASPARAGINE SYNTHETASE"/>
    <property type="match status" value="1"/>
</dbReference>
<evidence type="ECO:0000259" key="8">
    <source>
        <dbReference type="PROSITE" id="PS51278"/>
    </source>
</evidence>
<gene>
    <name evidence="9" type="primary">asnB</name>
    <name evidence="9" type="ORF">E5L68_012825</name>
</gene>
<comment type="catalytic activity">
    <reaction evidence="7">
        <text>L-aspartate + L-glutamine + ATP + H2O = L-asparagine + L-glutamate + AMP + diphosphate + H(+)</text>
        <dbReference type="Rhea" id="RHEA:12228"/>
        <dbReference type="ChEBI" id="CHEBI:15377"/>
        <dbReference type="ChEBI" id="CHEBI:15378"/>
        <dbReference type="ChEBI" id="CHEBI:29985"/>
        <dbReference type="ChEBI" id="CHEBI:29991"/>
        <dbReference type="ChEBI" id="CHEBI:30616"/>
        <dbReference type="ChEBI" id="CHEBI:33019"/>
        <dbReference type="ChEBI" id="CHEBI:58048"/>
        <dbReference type="ChEBI" id="CHEBI:58359"/>
        <dbReference type="ChEBI" id="CHEBI:456215"/>
        <dbReference type="EC" id="6.3.5.4"/>
    </reaction>
</comment>
<evidence type="ECO:0000256" key="2">
    <source>
        <dbReference type="ARBA" id="ARBA00005752"/>
    </source>
</evidence>
<dbReference type="InterPro" id="IPR006426">
    <property type="entry name" value="Asn_synth_AEB"/>
</dbReference>
<evidence type="ECO:0000313" key="10">
    <source>
        <dbReference type="Proteomes" id="UP001517367"/>
    </source>
</evidence>
<feature type="domain" description="Glutamine amidotransferase type-2" evidence="8">
    <location>
        <begin position="2"/>
        <end position="215"/>
    </location>
</feature>
<dbReference type="RefSeq" id="WP_138728339.1">
    <property type="nucleotide sequence ID" value="NZ_SRMP02000023.1"/>
</dbReference>
<keyword evidence="9" id="KW-0436">Ligase</keyword>
<dbReference type="CDD" id="cd00712">
    <property type="entry name" value="AsnB"/>
    <property type="match status" value="1"/>
</dbReference>
<keyword evidence="5" id="KW-0067">ATP-binding</keyword>
<evidence type="ECO:0000256" key="4">
    <source>
        <dbReference type="ARBA" id="ARBA00022741"/>
    </source>
</evidence>
<dbReference type="InterPro" id="IPR029055">
    <property type="entry name" value="Ntn_hydrolases_N"/>
</dbReference>
<dbReference type="InterPro" id="IPR001962">
    <property type="entry name" value="Asn_synthase"/>
</dbReference>
<dbReference type="PANTHER" id="PTHR43284">
    <property type="entry name" value="ASPARAGINE SYNTHETASE (GLUTAMINE-HYDROLYZING)"/>
    <property type="match status" value="1"/>
</dbReference>
<dbReference type="PROSITE" id="PS51278">
    <property type="entry name" value="GATASE_TYPE_2"/>
    <property type="match status" value="1"/>
</dbReference>
<dbReference type="InterPro" id="IPR051786">
    <property type="entry name" value="ASN_synthetase/amidase"/>
</dbReference>
<dbReference type="Pfam" id="PF00733">
    <property type="entry name" value="Asn_synthase"/>
    <property type="match status" value="1"/>
</dbReference>
<dbReference type="Pfam" id="PF13537">
    <property type="entry name" value="GATase_7"/>
    <property type="match status" value="1"/>
</dbReference>
<evidence type="ECO:0000256" key="7">
    <source>
        <dbReference type="ARBA" id="ARBA00048741"/>
    </source>
</evidence>
<dbReference type="EC" id="6.3.5.4" evidence="3"/>
<sequence>MCGITGFIDYKKLISEKDLLNASAALRHRGGNGYGHLLETHQRYSVGLANERLATIDPSENGIQPFTSLCGNYTITFNGTIYNYLDLRASLIKYGVIFKTLSDTEVLLECYKKWGHQLFEKIDGAFAFAILDRKQNQMFLARDTVGVKPLYFYKDKNFFAFSSELKGLLQYPIEKKTNLNALEKYLRHGYFLGSETIFTDIFNFKKQHYFIIDLNSGNHLETKFENQSGVLARLSDNESDITNRLHELVTESVVKRSIADVNMGVMLSGGYDSATVAAILQKNRAKRLRTFTLGFKNKKIDEAPDAKAIAKFLNTNHTEYYIDNADAIKTLENLPNIFDEPMGDSGAIPLAFLVEQIATEDIKVLLGAEGGDELFAGYTSYKKAIWVHRKSNQIPNFLKKTIVSFSKNRKHKLQEVLFSKSLINTYESIASFYAYNEMSNLLNKEIIPSISFEQQEDSIKSLLNFDLNNYLPNDLLLKSDRITMHYGIDNRDALLKTDLVNTLATIDNKYFIKDGNLKHLLKNITHQYIPKIIMDRPKKGFSIPIIEWMGSIYKPYLEEYLSPEQLIKHRFFDIVEVFKTKNRFYTSPNGNDARKLWLLLQFQMWYNKYFS</sequence>
<keyword evidence="10" id="KW-1185">Reference proteome</keyword>
<evidence type="ECO:0000256" key="5">
    <source>
        <dbReference type="ARBA" id="ARBA00022840"/>
    </source>
</evidence>
<evidence type="ECO:0000256" key="1">
    <source>
        <dbReference type="ARBA" id="ARBA00005187"/>
    </source>
</evidence>